<dbReference type="Proteomes" id="UP000023152">
    <property type="component" value="Unassembled WGS sequence"/>
</dbReference>
<dbReference type="OrthoDB" id="196858at2759"/>
<feature type="compositionally biased region" description="Low complexity" evidence="1">
    <location>
        <begin position="71"/>
        <end position="80"/>
    </location>
</feature>
<gene>
    <name evidence="2" type="ORF">RFI_19770</name>
</gene>
<comment type="caution">
    <text evidence="2">The sequence shown here is derived from an EMBL/GenBank/DDBJ whole genome shotgun (WGS) entry which is preliminary data.</text>
</comment>
<keyword evidence="3" id="KW-1185">Reference proteome</keyword>
<dbReference type="AlphaFoldDB" id="X6MUP3"/>
<evidence type="ECO:0000313" key="3">
    <source>
        <dbReference type="Proteomes" id="UP000023152"/>
    </source>
</evidence>
<reference evidence="2 3" key="1">
    <citation type="journal article" date="2013" name="Curr. Biol.">
        <title>The Genome of the Foraminiferan Reticulomyxa filosa.</title>
        <authorList>
            <person name="Glockner G."/>
            <person name="Hulsmann N."/>
            <person name="Schleicher M."/>
            <person name="Noegel A.A."/>
            <person name="Eichinger L."/>
            <person name="Gallinger C."/>
            <person name="Pawlowski J."/>
            <person name="Sierra R."/>
            <person name="Euteneuer U."/>
            <person name="Pillet L."/>
            <person name="Moustafa A."/>
            <person name="Platzer M."/>
            <person name="Groth M."/>
            <person name="Szafranski K."/>
            <person name="Schliwa M."/>
        </authorList>
    </citation>
    <scope>NUCLEOTIDE SEQUENCE [LARGE SCALE GENOMIC DNA]</scope>
</reference>
<sequence>MLYLYKISQLCYTEQWHPIDNVLACIVESGEILIWKEERKDHWCAFAPGFQILDENVWTINCYNNYNSHNSDNSDNSNDSAQMASDKHAKSKDTKASSIAPTIEGTAPSKKTWMESLDKKWDETKDKTFDLQDKVDIFSLDKFLLDEFFSDDELANDVIIDEKDRLCHEIVYLPALVCHDHLSSYNSRHEMTLDMDEPPPLIAYGSISSAVVVPFFNTLKTYIYIYIYVYQMQHNTMARLS</sequence>
<organism evidence="2 3">
    <name type="scientific">Reticulomyxa filosa</name>
    <dbReference type="NCBI Taxonomy" id="46433"/>
    <lineage>
        <taxon>Eukaryota</taxon>
        <taxon>Sar</taxon>
        <taxon>Rhizaria</taxon>
        <taxon>Retaria</taxon>
        <taxon>Foraminifera</taxon>
        <taxon>Monothalamids</taxon>
        <taxon>Reticulomyxidae</taxon>
        <taxon>Reticulomyxa</taxon>
    </lineage>
</organism>
<feature type="region of interest" description="Disordered" evidence="1">
    <location>
        <begin position="71"/>
        <end position="101"/>
    </location>
</feature>
<name>X6MUP3_RETFI</name>
<evidence type="ECO:0000313" key="2">
    <source>
        <dbReference type="EMBL" id="ETO17549.1"/>
    </source>
</evidence>
<evidence type="ECO:0000256" key="1">
    <source>
        <dbReference type="SAM" id="MobiDB-lite"/>
    </source>
</evidence>
<dbReference type="EMBL" id="ASPP01016405">
    <property type="protein sequence ID" value="ETO17549.1"/>
    <property type="molecule type" value="Genomic_DNA"/>
</dbReference>
<protein>
    <submittedName>
        <fullName evidence="2">Retinoblastoma-binding protein 5</fullName>
    </submittedName>
</protein>
<feature type="compositionally biased region" description="Basic and acidic residues" evidence="1">
    <location>
        <begin position="85"/>
        <end position="95"/>
    </location>
</feature>
<proteinExistence type="predicted"/>
<accession>X6MUP3</accession>